<name>A0A2P6S465_ROSCH</name>
<organism evidence="1 2">
    <name type="scientific">Rosa chinensis</name>
    <name type="common">China rose</name>
    <dbReference type="NCBI Taxonomy" id="74649"/>
    <lineage>
        <taxon>Eukaryota</taxon>
        <taxon>Viridiplantae</taxon>
        <taxon>Streptophyta</taxon>
        <taxon>Embryophyta</taxon>
        <taxon>Tracheophyta</taxon>
        <taxon>Spermatophyta</taxon>
        <taxon>Magnoliopsida</taxon>
        <taxon>eudicotyledons</taxon>
        <taxon>Gunneridae</taxon>
        <taxon>Pentapetalae</taxon>
        <taxon>rosids</taxon>
        <taxon>fabids</taxon>
        <taxon>Rosales</taxon>
        <taxon>Rosaceae</taxon>
        <taxon>Rosoideae</taxon>
        <taxon>Rosoideae incertae sedis</taxon>
        <taxon>Rosa</taxon>
    </lineage>
</organism>
<dbReference type="AlphaFoldDB" id="A0A2P6S465"/>
<protein>
    <submittedName>
        <fullName evidence="1">Uncharacterized protein</fullName>
    </submittedName>
</protein>
<evidence type="ECO:0000313" key="2">
    <source>
        <dbReference type="Proteomes" id="UP000238479"/>
    </source>
</evidence>
<dbReference type="EMBL" id="PDCK01000040">
    <property type="protein sequence ID" value="PRQ53470.1"/>
    <property type="molecule type" value="Genomic_DNA"/>
</dbReference>
<sequence length="51" mass="5068">MVVARPLIVGGALSIISDRGSPASGGGAFPPFLRPFGGLKTDVDASLKGDV</sequence>
<evidence type="ECO:0000313" key="1">
    <source>
        <dbReference type="EMBL" id="PRQ53470.1"/>
    </source>
</evidence>
<keyword evidence="2" id="KW-1185">Reference proteome</keyword>
<dbReference type="Gramene" id="PRQ53470">
    <property type="protein sequence ID" value="PRQ53470"/>
    <property type="gene ID" value="RchiOBHm_Chr2g0166881"/>
</dbReference>
<comment type="caution">
    <text evidence="1">The sequence shown here is derived from an EMBL/GenBank/DDBJ whole genome shotgun (WGS) entry which is preliminary data.</text>
</comment>
<accession>A0A2P6S465</accession>
<dbReference type="Proteomes" id="UP000238479">
    <property type="component" value="Chromosome 2"/>
</dbReference>
<proteinExistence type="predicted"/>
<reference evidence="1 2" key="1">
    <citation type="journal article" date="2018" name="Nat. Genet.">
        <title>The Rosa genome provides new insights in the design of modern roses.</title>
        <authorList>
            <person name="Bendahmane M."/>
        </authorList>
    </citation>
    <scope>NUCLEOTIDE SEQUENCE [LARGE SCALE GENOMIC DNA]</scope>
    <source>
        <strain evidence="2">cv. Old Blush</strain>
    </source>
</reference>
<gene>
    <name evidence="1" type="ORF">RchiOBHm_Chr2g0166881</name>
</gene>